<sequence>MSSSSSSGEPTGTRFAAPGPAHPLEQQGSGEWWTEGQHPDPCSEHAWGPVPGRDVQPAAGPPVPQQRAAPSVYSPRRGVARTNAAASPSPQQQQQQQRTASLRSTMPSSMFFGGPHRGSPYEYLMMYWYSHKANEGRSSTAPSVMKGKTGGRYEEQSRYPRPPPPSCSTRDPTVPAAGLACGAQHGTAAPCQRYPSKPLAGSAALHGTITYTLAPLLRTSYQPETFLGYFTAVARPPHLPCPALLARRTCPASAPQPVPACSLFPFRGLIHLFPRPPCPGLSCPVLSCPVLSCPVLSCPVLPAAVSPPTTPPRPSLRPCLFSPSFSNNTHRLFFLASSPHLTTSLSSSCSSSSSSSSFFLAASHHLQSPPARRPRRLPIFLLAFPGLRVAAAGLRLHEHPAIKKALVDDKAAHPGPRPAHAFVGTRSQTSLRRAAVPAPLQAPRSSLAVLSRPRQLPPTPRRRPVPRLPPTASASQSRASAAPPLQSLPRPGLRSHGSPAYAPAVVRLRLHPNAESPTAHPSLSPRFAARSARRSIPHRFPPAPLRRSLPDTQPPLRSHGYTRPSSSLDARHRRGPAPGEFLPSCCLCLGLSPDNCRAPSSAAHRDGPVGLSSTALGQSLLAVDVSGRTQDSIPLYSPACAQRRHIDPAALSQSLPHSHIILIASPASPGSSASPPQRQDPTGGDRVHLATPIAFAAPASAPARQPAAPTGPPNRRMPHYVSPARPAAANPVKMPAAAPDSKPSSAPSSKPSSIKSHDSKKSPGLLPNDAGLHSDAPSVAGSDSSHLRPTTEKSSVKERLTRMFSSKEVPRNGGSNGDSQSSRPRGSSLNGSASPTPRKESTSDRASDKPPPNQSKAIPGKELGQRFVPNPDAPGGHEHHLKSSRRQEKLSDMWRSLLGKKQEAAPDNDLSLVSNWVDSLRQEKDDAASDKKGGPNASSTLVEKYGKCQEVVGRGAFGIVRISHKKLGGSGEKLFAVKEFRRRPEETEKKYSKRLTAEFCISSSLRHPNVIHTLDLLKDSKGDYCEVMEFCAGGDLYTLVLSSGKLEVQEADCFFKQMMRGVEYLHEMGVAHRDLKPENLLLTTRGALKITDFGNGECFRMAWETDAHMVSGLCGSAPYISPEEYTDKEFDARAVDVWACGVIYMAMRTGRHLWRVAKKDDDEFYARYLEGRRDEEGYGPIESLHRARCRNVIYSVLDPHPTRRLTAAQVLKSEWVREIKLCKAGEEGL</sequence>
<dbReference type="Pfam" id="PF00069">
    <property type="entry name" value="Pkinase"/>
    <property type="match status" value="1"/>
</dbReference>
<comment type="catalytic activity">
    <reaction evidence="8">
        <text>L-seryl-[protein] + ATP = O-phospho-L-seryl-[protein] + ADP + H(+)</text>
        <dbReference type="Rhea" id="RHEA:17989"/>
        <dbReference type="Rhea" id="RHEA-COMP:9863"/>
        <dbReference type="Rhea" id="RHEA-COMP:11604"/>
        <dbReference type="ChEBI" id="CHEBI:15378"/>
        <dbReference type="ChEBI" id="CHEBI:29999"/>
        <dbReference type="ChEBI" id="CHEBI:30616"/>
        <dbReference type="ChEBI" id="CHEBI:83421"/>
        <dbReference type="ChEBI" id="CHEBI:456216"/>
        <dbReference type="EC" id="2.7.11.1"/>
    </reaction>
</comment>
<dbReference type="PANTHER" id="PTHR24343">
    <property type="entry name" value="SERINE/THREONINE KINASE"/>
    <property type="match status" value="1"/>
</dbReference>
<evidence type="ECO:0000313" key="12">
    <source>
        <dbReference type="EMBL" id="KAK4091231.1"/>
    </source>
</evidence>
<dbReference type="InterPro" id="IPR008271">
    <property type="entry name" value="Ser/Thr_kinase_AS"/>
</dbReference>
<keyword evidence="4 9" id="KW-0547">Nucleotide-binding</keyword>
<dbReference type="EMBL" id="JAWRVI010000012">
    <property type="protein sequence ID" value="KAK4091231.1"/>
    <property type="molecule type" value="Genomic_DNA"/>
</dbReference>
<keyword evidence="6 9" id="KW-0067">ATP-binding</keyword>
<feature type="compositionally biased region" description="Low complexity" evidence="10">
    <location>
        <begin position="470"/>
        <end position="491"/>
    </location>
</feature>
<keyword evidence="2" id="KW-0723">Serine/threonine-protein kinase</keyword>
<evidence type="ECO:0000256" key="7">
    <source>
        <dbReference type="ARBA" id="ARBA00047899"/>
    </source>
</evidence>
<dbReference type="PROSITE" id="PS00107">
    <property type="entry name" value="PROTEIN_KINASE_ATP"/>
    <property type="match status" value="1"/>
</dbReference>
<gene>
    <name evidence="12" type="ORF">Purlil1_4245</name>
</gene>
<evidence type="ECO:0000256" key="10">
    <source>
        <dbReference type="SAM" id="MobiDB-lite"/>
    </source>
</evidence>
<feature type="region of interest" description="Disordered" evidence="10">
    <location>
        <begin position="514"/>
        <end position="574"/>
    </location>
</feature>
<evidence type="ECO:0000256" key="2">
    <source>
        <dbReference type="ARBA" id="ARBA00022527"/>
    </source>
</evidence>
<dbReference type="InterPro" id="IPR000719">
    <property type="entry name" value="Prot_kinase_dom"/>
</dbReference>
<evidence type="ECO:0000256" key="8">
    <source>
        <dbReference type="ARBA" id="ARBA00048679"/>
    </source>
</evidence>
<feature type="compositionally biased region" description="Basic and acidic residues" evidence="10">
    <location>
        <begin position="785"/>
        <end position="801"/>
    </location>
</feature>
<organism evidence="12 13">
    <name type="scientific">Purpureocillium lilacinum</name>
    <name type="common">Paecilomyces lilacinus</name>
    <dbReference type="NCBI Taxonomy" id="33203"/>
    <lineage>
        <taxon>Eukaryota</taxon>
        <taxon>Fungi</taxon>
        <taxon>Dikarya</taxon>
        <taxon>Ascomycota</taxon>
        <taxon>Pezizomycotina</taxon>
        <taxon>Sordariomycetes</taxon>
        <taxon>Hypocreomycetidae</taxon>
        <taxon>Hypocreales</taxon>
        <taxon>Ophiocordycipitaceae</taxon>
        <taxon>Purpureocillium</taxon>
    </lineage>
</organism>
<reference evidence="12 13" key="1">
    <citation type="journal article" date="2024" name="Microbiol. Resour. Announc.">
        <title>Genome annotations for the ascomycete fungi Trichoderma harzianum, Trichoderma aggressivum, and Purpureocillium lilacinum.</title>
        <authorList>
            <person name="Beijen E.P.W."/>
            <person name="Ohm R.A."/>
        </authorList>
    </citation>
    <scope>NUCLEOTIDE SEQUENCE [LARGE SCALE GENOMIC DNA]</scope>
    <source>
        <strain evidence="12 13">CBS 150709</strain>
    </source>
</reference>
<comment type="catalytic activity">
    <reaction evidence="7">
        <text>L-threonyl-[protein] + ATP = O-phospho-L-threonyl-[protein] + ADP + H(+)</text>
        <dbReference type="Rhea" id="RHEA:46608"/>
        <dbReference type="Rhea" id="RHEA-COMP:11060"/>
        <dbReference type="Rhea" id="RHEA-COMP:11605"/>
        <dbReference type="ChEBI" id="CHEBI:15378"/>
        <dbReference type="ChEBI" id="CHEBI:30013"/>
        <dbReference type="ChEBI" id="CHEBI:30616"/>
        <dbReference type="ChEBI" id="CHEBI:61977"/>
        <dbReference type="ChEBI" id="CHEBI:456216"/>
        <dbReference type="EC" id="2.7.11.1"/>
    </reaction>
</comment>
<feature type="region of interest" description="Disordered" evidence="10">
    <location>
        <begin position="410"/>
        <end position="499"/>
    </location>
</feature>
<feature type="compositionally biased region" description="Low complexity" evidence="10">
    <location>
        <begin position="521"/>
        <end position="530"/>
    </location>
</feature>
<feature type="compositionally biased region" description="Polar residues" evidence="10">
    <location>
        <begin position="817"/>
        <end position="835"/>
    </location>
</feature>
<feature type="region of interest" description="Disordered" evidence="10">
    <location>
        <begin position="1"/>
        <end position="113"/>
    </location>
</feature>
<evidence type="ECO:0000256" key="5">
    <source>
        <dbReference type="ARBA" id="ARBA00022777"/>
    </source>
</evidence>
<feature type="compositionally biased region" description="Low complexity" evidence="10">
    <location>
        <begin position="690"/>
        <end position="708"/>
    </location>
</feature>
<keyword evidence="13" id="KW-1185">Reference proteome</keyword>
<evidence type="ECO:0000256" key="4">
    <source>
        <dbReference type="ARBA" id="ARBA00022741"/>
    </source>
</evidence>
<dbReference type="CDD" id="cd13994">
    <property type="entry name" value="STKc_HAL4_like"/>
    <property type="match status" value="1"/>
</dbReference>
<name>A0ABR0C5H1_PURLI</name>
<feature type="region of interest" description="Disordered" evidence="10">
    <location>
        <begin position="665"/>
        <end position="889"/>
    </location>
</feature>
<proteinExistence type="predicted"/>
<dbReference type="PROSITE" id="PS00108">
    <property type="entry name" value="PROTEIN_KINASE_ST"/>
    <property type="match status" value="1"/>
</dbReference>
<protein>
    <recommendedName>
        <fullName evidence="1">non-specific serine/threonine protein kinase</fullName>
        <ecNumber evidence="1">2.7.11.1</ecNumber>
    </recommendedName>
</protein>
<feature type="compositionally biased region" description="Low complexity" evidence="10">
    <location>
        <begin position="726"/>
        <end position="754"/>
    </location>
</feature>
<keyword evidence="3" id="KW-0808">Transferase</keyword>
<evidence type="ECO:0000256" key="3">
    <source>
        <dbReference type="ARBA" id="ARBA00022679"/>
    </source>
</evidence>
<accession>A0ABR0C5H1</accession>
<evidence type="ECO:0000256" key="9">
    <source>
        <dbReference type="PROSITE-ProRule" id="PRU10141"/>
    </source>
</evidence>
<feature type="compositionally biased region" description="Low complexity" evidence="10">
    <location>
        <begin position="665"/>
        <end position="676"/>
    </location>
</feature>
<dbReference type="InterPro" id="IPR011009">
    <property type="entry name" value="Kinase-like_dom_sf"/>
</dbReference>
<dbReference type="Gene3D" id="1.10.510.10">
    <property type="entry name" value="Transferase(Phosphotransferase) domain 1"/>
    <property type="match status" value="1"/>
</dbReference>
<dbReference type="Proteomes" id="UP001287286">
    <property type="component" value="Unassembled WGS sequence"/>
</dbReference>
<dbReference type="SMART" id="SM00220">
    <property type="entry name" value="S_TKc"/>
    <property type="match status" value="1"/>
</dbReference>
<feature type="domain" description="Protein kinase" evidence="11">
    <location>
        <begin position="946"/>
        <end position="1216"/>
    </location>
</feature>
<evidence type="ECO:0000256" key="6">
    <source>
        <dbReference type="ARBA" id="ARBA00022840"/>
    </source>
</evidence>
<dbReference type="PROSITE" id="PS50011">
    <property type="entry name" value="PROTEIN_KINASE_DOM"/>
    <property type="match status" value="1"/>
</dbReference>
<evidence type="ECO:0000256" key="1">
    <source>
        <dbReference type="ARBA" id="ARBA00012513"/>
    </source>
</evidence>
<evidence type="ECO:0000313" key="13">
    <source>
        <dbReference type="Proteomes" id="UP001287286"/>
    </source>
</evidence>
<dbReference type="InterPro" id="IPR017441">
    <property type="entry name" value="Protein_kinase_ATP_BS"/>
</dbReference>
<dbReference type="SUPFAM" id="SSF56112">
    <property type="entry name" value="Protein kinase-like (PK-like)"/>
    <property type="match status" value="1"/>
</dbReference>
<dbReference type="EC" id="2.7.11.1" evidence="1"/>
<feature type="compositionally biased region" description="Basic and acidic residues" evidence="10">
    <location>
        <begin position="837"/>
        <end position="848"/>
    </location>
</feature>
<feature type="binding site" evidence="9">
    <location>
        <position position="978"/>
    </location>
    <ligand>
        <name>ATP</name>
        <dbReference type="ChEBI" id="CHEBI:30616"/>
    </ligand>
</feature>
<comment type="caution">
    <text evidence="12">The sequence shown here is derived from an EMBL/GenBank/DDBJ whole genome shotgun (WGS) entry which is preliminary data.</text>
</comment>
<keyword evidence="5" id="KW-0418">Kinase</keyword>
<dbReference type="PANTHER" id="PTHR24343:SF558">
    <property type="entry name" value="PROTEIN KINASE DOMAIN-CONTAINING PROTEIN"/>
    <property type="match status" value="1"/>
</dbReference>
<feature type="region of interest" description="Disordered" evidence="10">
    <location>
        <begin position="135"/>
        <end position="171"/>
    </location>
</feature>
<evidence type="ECO:0000259" key="11">
    <source>
        <dbReference type="PROSITE" id="PS50011"/>
    </source>
</evidence>
<feature type="compositionally biased region" description="Polar residues" evidence="10">
    <location>
        <begin position="98"/>
        <end position="108"/>
    </location>
</feature>